<evidence type="ECO:0000313" key="3">
    <source>
        <dbReference type="Proteomes" id="UP000199545"/>
    </source>
</evidence>
<dbReference type="STRING" id="46223.SAMN05421852_104187"/>
<feature type="transmembrane region" description="Helical" evidence="1">
    <location>
        <begin position="90"/>
        <end position="111"/>
    </location>
</feature>
<dbReference type="RefSeq" id="WP_093228962.1">
    <property type="nucleotide sequence ID" value="NZ_FORR01000004.1"/>
</dbReference>
<proteinExistence type="predicted"/>
<sequence length="191" mass="22018">MEANRLKELRKKQWIYQNVIFLVYTVLFFGLLLSQASSLAVFLVLGGSLILSSVIVFLTKRPHFLLTIFPQMKELVKYEREKLGEAWFKYYLSNMILPVVVGLVLFIQIFFRANSQTPLISGIPIWYFIVAWAILILAGNLNLRFHIRRMDQQTAEELRAFAHEKMVFSILFSSVVLVISILAAIFVALVT</sequence>
<evidence type="ECO:0000256" key="1">
    <source>
        <dbReference type="SAM" id="Phobius"/>
    </source>
</evidence>
<feature type="transmembrane region" description="Helical" evidence="1">
    <location>
        <begin position="39"/>
        <end position="58"/>
    </location>
</feature>
<reference evidence="2 3" key="1">
    <citation type="submission" date="2016-10" db="EMBL/GenBank/DDBJ databases">
        <authorList>
            <person name="de Groot N.N."/>
        </authorList>
    </citation>
    <scope>NUCLEOTIDE SEQUENCE [LARGE SCALE GENOMIC DNA]</scope>
    <source>
        <strain evidence="2 3">DSM 44778</strain>
    </source>
</reference>
<evidence type="ECO:0000313" key="2">
    <source>
        <dbReference type="EMBL" id="SFJ09948.1"/>
    </source>
</evidence>
<name>A0A1I3NKQ5_9BACL</name>
<feature type="transmembrane region" description="Helical" evidence="1">
    <location>
        <begin position="166"/>
        <end position="190"/>
    </location>
</feature>
<feature type="transmembrane region" description="Helical" evidence="1">
    <location>
        <begin position="14"/>
        <end position="33"/>
    </location>
</feature>
<dbReference type="EMBL" id="FORR01000004">
    <property type="protein sequence ID" value="SFJ09948.1"/>
    <property type="molecule type" value="Genomic_DNA"/>
</dbReference>
<protein>
    <submittedName>
        <fullName evidence="2">Uncharacterized protein</fullName>
    </submittedName>
</protein>
<organism evidence="2 3">
    <name type="scientific">Thermoflavimicrobium dichotomicum</name>
    <dbReference type="NCBI Taxonomy" id="46223"/>
    <lineage>
        <taxon>Bacteria</taxon>
        <taxon>Bacillati</taxon>
        <taxon>Bacillota</taxon>
        <taxon>Bacilli</taxon>
        <taxon>Bacillales</taxon>
        <taxon>Thermoactinomycetaceae</taxon>
        <taxon>Thermoflavimicrobium</taxon>
    </lineage>
</organism>
<dbReference type="Proteomes" id="UP000199545">
    <property type="component" value="Unassembled WGS sequence"/>
</dbReference>
<dbReference type="OrthoDB" id="2990059at2"/>
<feature type="transmembrane region" description="Helical" evidence="1">
    <location>
        <begin position="123"/>
        <end position="145"/>
    </location>
</feature>
<dbReference type="AlphaFoldDB" id="A0A1I3NKQ5"/>
<keyword evidence="1" id="KW-1133">Transmembrane helix</keyword>
<keyword evidence="1" id="KW-0812">Transmembrane</keyword>
<keyword evidence="1" id="KW-0472">Membrane</keyword>
<keyword evidence="3" id="KW-1185">Reference proteome</keyword>
<accession>A0A1I3NKQ5</accession>
<gene>
    <name evidence="2" type="ORF">SAMN05421852_104187</name>
</gene>